<evidence type="ECO:0000313" key="6">
    <source>
        <dbReference type="Proteomes" id="UP000596252"/>
    </source>
</evidence>
<dbReference type="Gene3D" id="1.10.439.10">
    <property type="entry name" value="Penicillin Amidohydrolase, domain 1"/>
    <property type="match status" value="1"/>
</dbReference>
<keyword evidence="6" id="KW-1185">Reference proteome</keyword>
<evidence type="ECO:0000256" key="2">
    <source>
        <dbReference type="ARBA" id="ARBA00022801"/>
    </source>
</evidence>
<dbReference type="RefSeq" id="WP_203325421.1">
    <property type="nucleotide sequence ID" value="NZ_CP069213.1"/>
</dbReference>
<dbReference type="Proteomes" id="UP000596252">
    <property type="component" value="Chromosome"/>
</dbReference>
<dbReference type="CDD" id="cd03747">
    <property type="entry name" value="Ntn_PGA_like"/>
    <property type="match status" value="1"/>
</dbReference>
<dbReference type="EMBL" id="CP069213">
    <property type="protein sequence ID" value="QRH01750.1"/>
    <property type="molecule type" value="Genomic_DNA"/>
</dbReference>
<dbReference type="InterPro" id="IPR043146">
    <property type="entry name" value="Penicillin_amidase_N_B-knob"/>
</dbReference>
<name>A0ABX7G352_9GAMM</name>
<protein>
    <submittedName>
        <fullName evidence="5">Penicillin acylase family protein</fullName>
    </submittedName>
</protein>
<gene>
    <name evidence="5" type="ORF">JQC75_18210</name>
</gene>
<keyword evidence="2" id="KW-0378">Hydrolase</keyword>
<reference evidence="5 6" key="1">
    <citation type="journal article" date="2012" name="Antonie Van Leeuwenhoek">
        <title>Shewanella litorisediminis sp. nov., a gammaproteobacterium isolated from a tidal flat sediment.</title>
        <authorList>
            <person name="Lee M.H."/>
            <person name="Yoon J.H."/>
        </authorList>
    </citation>
    <scope>NUCLEOTIDE SEQUENCE [LARGE SCALE GENOMIC DNA]</scope>
    <source>
        <strain evidence="5 6">SMK1-12</strain>
    </source>
</reference>
<dbReference type="InterPro" id="IPR002692">
    <property type="entry name" value="S45"/>
</dbReference>
<dbReference type="Pfam" id="PF01804">
    <property type="entry name" value="Penicil_amidase"/>
    <property type="match status" value="1"/>
</dbReference>
<organism evidence="5 6">
    <name type="scientific">Shewanella litorisediminis</name>
    <dbReference type="NCBI Taxonomy" id="1173586"/>
    <lineage>
        <taxon>Bacteria</taxon>
        <taxon>Pseudomonadati</taxon>
        <taxon>Pseudomonadota</taxon>
        <taxon>Gammaproteobacteria</taxon>
        <taxon>Alteromonadales</taxon>
        <taxon>Shewanellaceae</taxon>
        <taxon>Shewanella</taxon>
    </lineage>
</organism>
<comment type="subunit">
    <text evidence="4">Heterodimer of an alpha subunit and a beta subunit processed from the same precursor.</text>
</comment>
<dbReference type="PIRSF" id="PIRSF001227">
    <property type="entry name" value="Pen_acylase"/>
    <property type="match status" value="1"/>
</dbReference>
<dbReference type="InterPro" id="IPR043147">
    <property type="entry name" value="Penicillin_amidase_A-knob"/>
</dbReference>
<evidence type="ECO:0000256" key="4">
    <source>
        <dbReference type="ARBA" id="ARBA00038735"/>
    </source>
</evidence>
<dbReference type="PANTHER" id="PTHR34218:SF4">
    <property type="entry name" value="ACYL-HOMOSERINE LACTONE ACYLASE QUIP"/>
    <property type="match status" value="1"/>
</dbReference>
<evidence type="ECO:0000256" key="3">
    <source>
        <dbReference type="ARBA" id="ARBA00023145"/>
    </source>
</evidence>
<dbReference type="InterPro" id="IPR029055">
    <property type="entry name" value="Ntn_hydrolases_N"/>
</dbReference>
<dbReference type="Gene3D" id="3.60.20.10">
    <property type="entry name" value="Glutamine Phosphoribosylpyrophosphate, subunit 1, domain 1"/>
    <property type="match status" value="1"/>
</dbReference>
<sequence length="768" mass="84256">MLKAIKWSLLLVLLLCASLYLALRASLPALSGTTVATGLEQVVNIERDSLGTAIIRAQSRRDAAFALGFAHGQDRFFQMDLLRRNSAGELAELFGDAALKLDERHRFHQFRKRAQALLSHLPAEDRAVLEAYSTGVNQALSQQTLPGFEYLLSGGKIKPWQPEDSLLTIFSMYLDLQGNTVERELVLELIKQLYGDEMLAFVSQNDPIQAALDGSTLPTQAMVAPTLSAAALDRAELSTIGSELDAFVKGSNNWAVTGQLTRSGHAMLSDDMHLGLAVPIIWYRAQLNYPHPGGDMGEREIQVTGVSLPGAPVIVVGTNSHIAWGFTNGYIDTADWIELAADEATETVTERLDSTGTGKDMALTLSRFGPVKRLGDKDYALSWVAHGDFAINLNLMHLETATGVDEGLELTRHTGIPVQNMLIVDEAGNAAWRLTGAISARDNPTQTAQAANSWQAGGWATPAQDVPIVSNPNNQRLWSANSRVLSVSDTQRFGDGGYAIASRAAQIRDNLQAKDSFEEKDFLAMQLDNRALFLSRWHKLLTETLKQQPDEFADDLKALADWGACACSESVGYTLVSRFRTRVMDRLFAPLQTRLAEEGLSLSKIKGNLEVPVWQLLRQRPESWLPEQMADWNSYLLEIYRANRAELLATHSTSGKLAELNWGKVNALKIQHPFSKQIPLLAPLLDMPLVPGFGGHFEPAVQSPGFGASQRLIVQPGRESNGILMVPGGQSGHPLSPYYRSGFDDYANHRPTPLLPGETLHSLRLSPQ</sequence>
<comment type="similarity">
    <text evidence="1">Belongs to the peptidase S45 family.</text>
</comment>
<dbReference type="InterPro" id="IPR023343">
    <property type="entry name" value="Penicillin_amidase_dom1"/>
</dbReference>
<dbReference type="PANTHER" id="PTHR34218">
    <property type="entry name" value="PEPTIDASE S45 PENICILLIN AMIDASE"/>
    <property type="match status" value="1"/>
</dbReference>
<evidence type="ECO:0000256" key="1">
    <source>
        <dbReference type="ARBA" id="ARBA00006586"/>
    </source>
</evidence>
<keyword evidence="3" id="KW-0865">Zymogen</keyword>
<proteinExistence type="inferred from homology"/>
<dbReference type="SUPFAM" id="SSF56235">
    <property type="entry name" value="N-terminal nucleophile aminohydrolases (Ntn hydrolases)"/>
    <property type="match status" value="1"/>
</dbReference>
<dbReference type="InterPro" id="IPR014395">
    <property type="entry name" value="Pen/GL7ACA/AHL_acylase"/>
</dbReference>
<dbReference type="Gene3D" id="2.30.120.10">
    <property type="match status" value="1"/>
</dbReference>
<accession>A0ABX7G352</accession>
<evidence type="ECO:0000313" key="5">
    <source>
        <dbReference type="EMBL" id="QRH01750.1"/>
    </source>
</evidence>
<dbReference type="Gene3D" id="1.10.1400.10">
    <property type="match status" value="1"/>
</dbReference>